<evidence type="ECO:0000256" key="15">
    <source>
        <dbReference type="SAM" id="Phobius"/>
    </source>
</evidence>
<evidence type="ECO:0000256" key="12">
    <source>
        <dbReference type="ARBA" id="ARBA00031989"/>
    </source>
</evidence>
<evidence type="ECO:0000256" key="14">
    <source>
        <dbReference type="SAM" id="MobiDB-lite"/>
    </source>
</evidence>
<keyword evidence="11" id="KW-0407">Ion channel</keyword>
<comment type="subcellular location">
    <subcellularLocation>
        <location evidence="1">Cell membrane</location>
        <topology evidence="1">Multi-pass membrane protein</topology>
    </subcellularLocation>
</comment>
<evidence type="ECO:0000259" key="16">
    <source>
        <dbReference type="Pfam" id="PF00520"/>
    </source>
</evidence>
<sequence>MPLIPVPSNMTDFTCQTSEDEAYEWLDAEEAEDPEYVEQLRRYSIWLHPKAESLIPQTAFWSACRRDLADRLHSMPVNITIIALASLDALILISVMLLEIEALKLEPGEKQTILQEARFALECVSVCILTVFMIELTLKFIAVGPRHFFTQWLEVLDACVTIVSLVIDAVVIADHAIHMQKSHGTSHESGLGIGSGALDAFGAAAGLLIVFRLWRVVRIVSATVVSIHAGMERKLTEMRETRTCLERRVFQLEARLRRLHIPLPKELEDDDRPHTHKRGFQLSKLSSSRSLFTASSEAAVIEEGSTTTPDSLET</sequence>
<keyword evidence="7 15" id="KW-1133">Transmembrane helix</keyword>
<evidence type="ECO:0000256" key="4">
    <source>
        <dbReference type="ARBA" id="ARBA00022475"/>
    </source>
</evidence>
<feature type="transmembrane region" description="Helical" evidence="15">
    <location>
        <begin position="77"/>
        <end position="98"/>
    </location>
</feature>
<dbReference type="EMBL" id="SJOL01008432">
    <property type="protein sequence ID" value="TGZ60335.1"/>
    <property type="molecule type" value="Genomic_DNA"/>
</dbReference>
<dbReference type="InterPro" id="IPR005821">
    <property type="entry name" value="Ion_trans_dom"/>
</dbReference>
<keyword evidence="9" id="KW-0406">Ion transport</keyword>
<evidence type="ECO:0000256" key="11">
    <source>
        <dbReference type="ARBA" id="ARBA00023303"/>
    </source>
</evidence>
<feature type="transmembrane region" description="Helical" evidence="15">
    <location>
        <begin position="119"/>
        <end position="143"/>
    </location>
</feature>
<dbReference type="GO" id="GO:0030171">
    <property type="term" value="F:voltage-gated proton channel activity"/>
    <property type="evidence" value="ECO:0007669"/>
    <property type="project" value="InterPro"/>
</dbReference>
<evidence type="ECO:0000313" key="18">
    <source>
        <dbReference type="Proteomes" id="UP000308267"/>
    </source>
</evidence>
<accession>A0A4S2LAH9</accession>
<dbReference type="Pfam" id="PF00520">
    <property type="entry name" value="Ion_trans"/>
    <property type="match status" value="1"/>
</dbReference>
<evidence type="ECO:0000256" key="13">
    <source>
        <dbReference type="SAM" id="Coils"/>
    </source>
</evidence>
<comment type="caution">
    <text evidence="17">The sequence shown here is derived from an EMBL/GenBank/DDBJ whole genome shotgun (WGS) entry which is preliminary data.</text>
</comment>
<dbReference type="PANTHER" id="PTHR46480:SF1">
    <property type="entry name" value="VOLTAGE-GATED HYDROGEN CHANNEL 1"/>
    <property type="match status" value="1"/>
</dbReference>
<keyword evidence="18" id="KW-1185">Reference proteome</keyword>
<dbReference type="OrthoDB" id="427456at2759"/>
<feature type="region of interest" description="Disordered" evidence="14">
    <location>
        <begin position="266"/>
        <end position="293"/>
    </location>
</feature>
<evidence type="ECO:0000256" key="7">
    <source>
        <dbReference type="ARBA" id="ARBA00022989"/>
    </source>
</evidence>
<gene>
    <name evidence="17" type="ORF">CRM22_008599</name>
</gene>
<evidence type="ECO:0000256" key="9">
    <source>
        <dbReference type="ARBA" id="ARBA00023065"/>
    </source>
</evidence>
<evidence type="ECO:0000256" key="1">
    <source>
        <dbReference type="ARBA" id="ARBA00004651"/>
    </source>
</evidence>
<protein>
    <recommendedName>
        <fullName evidence="2">Voltage-gated hydrogen channel 1</fullName>
    </recommendedName>
    <alternativeName>
        <fullName evidence="12">Hydrogen voltage-gated channel 1</fullName>
    </alternativeName>
</protein>
<evidence type="ECO:0000256" key="10">
    <source>
        <dbReference type="ARBA" id="ARBA00023136"/>
    </source>
</evidence>
<name>A0A4S2LAH9_OPIFE</name>
<feature type="coiled-coil region" evidence="13">
    <location>
        <begin position="228"/>
        <end position="255"/>
    </location>
</feature>
<dbReference type="Gene3D" id="1.20.120.350">
    <property type="entry name" value="Voltage-gated potassium channels. Chain C"/>
    <property type="match status" value="1"/>
</dbReference>
<dbReference type="InterPro" id="IPR031846">
    <property type="entry name" value="Hvcn1"/>
</dbReference>
<evidence type="ECO:0000313" key="17">
    <source>
        <dbReference type="EMBL" id="TGZ60335.1"/>
    </source>
</evidence>
<dbReference type="PANTHER" id="PTHR46480">
    <property type="entry name" value="F20B24.22"/>
    <property type="match status" value="1"/>
</dbReference>
<dbReference type="AlphaFoldDB" id="A0A4S2LAH9"/>
<reference evidence="17 18" key="1">
    <citation type="journal article" date="2019" name="BMC Genomics">
        <title>New insights from Opisthorchis felineus genome: update on genomics of the epidemiologically important liver flukes.</title>
        <authorList>
            <person name="Ershov N.I."/>
            <person name="Mordvinov V.A."/>
            <person name="Prokhortchouk E.B."/>
            <person name="Pakharukova M.Y."/>
            <person name="Gunbin K.V."/>
            <person name="Ustyantsev K."/>
            <person name="Genaev M.A."/>
            <person name="Blinov A.G."/>
            <person name="Mazur A."/>
            <person name="Boulygina E."/>
            <person name="Tsygankova S."/>
            <person name="Khrameeva E."/>
            <person name="Chekanov N."/>
            <person name="Fan G."/>
            <person name="Xiao A."/>
            <person name="Zhang H."/>
            <person name="Xu X."/>
            <person name="Yang H."/>
            <person name="Solovyev V."/>
            <person name="Lee S.M."/>
            <person name="Liu X."/>
            <person name="Afonnikov D.A."/>
            <person name="Skryabin K.G."/>
        </authorList>
    </citation>
    <scope>NUCLEOTIDE SEQUENCE [LARGE SCALE GENOMIC DNA]</scope>
    <source>
        <strain evidence="17">AK-0245</strain>
        <tissue evidence="17">Whole organism</tissue>
    </source>
</reference>
<keyword evidence="8 13" id="KW-0175">Coiled coil</keyword>
<keyword evidence="6" id="KW-0851">Voltage-gated channel</keyword>
<dbReference type="SUPFAM" id="SSF81324">
    <property type="entry name" value="Voltage-gated potassium channels"/>
    <property type="match status" value="1"/>
</dbReference>
<evidence type="ECO:0000256" key="2">
    <source>
        <dbReference type="ARBA" id="ARBA00015897"/>
    </source>
</evidence>
<evidence type="ECO:0000256" key="3">
    <source>
        <dbReference type="ARBA" id="ARBA00022448"/>
    </source>
</evidence>
<dbReference type="GO" id="GO:0005886">
    <property type="term" value="C:plasma membrane"/>
    <property type="evidence" value="ECO:0007669"/>
    <property type="project" value="UniProtKB-SubCell"/>
</dbReference>
<dbReference type="InterPro" id="IPR027359">
    <property type="entry name" value="Volt_channel_dom_sf"/>
</dbReference>
<feature type="domain" description="Ion transport" evidence="16">
    <location>
        <begin position="90"/>
        <end position="222"/>
    </location>
</feature>
<keyword evidence="4" id="KW-1003">Cell membrane</keyword>
<evidence type="ECO:0000256" key="6">
    <source>
        <dbReference type="ARBA" id="ARBA00022882"/>
    </source>
</evidence>
<keyword evidence="5 15" id="KW-0812">Transmembrane</keyword>
<feature type="compositionally biased region" description="Low complexity" evidence="14">
    <location>
        <begin position="282"/>
        <end position="293"/>
    </location>
</feature>
<evidence type="ECO:0000256" key="5">
    <source>
        <dbReference type="ARBA" id="ARBA00022692"/>
    </source>
</evidence>
<organism evidence="17 18">
    <name type="scientific">Opisthorchis felineus</name>
    <dbReference type="NCBI Taxonomy" id="147828"/>
    <lineage>
        <taxon>Eukaryota</taxon>
        <taxon>Metazoa</taxon>
        <taxon>Spiralia</taxon>
        <taxon>Lophotrochozoa</taxon>
        <taxon>Platyhelminthes</taxon>
        <taxon>Trematoda</taxon>
        <taxon>Digenea</taxon>
        <taxon>Opisthorchiida</taxon>
        <taxon>Opisthorchiata</taxon>
        <taxon>Opisthorchiidae</taxon>
        <taxon>Opisthorchis</taxon>
    </lineage>
</organism>
<proteinExistence type="predicted"/>
<dbReference type="STRING" id="147828.A0A4S2LAH9"/>
<feature type="transmembrane region" description="Helical" evidence="15">
    <location>
        <begin position="189"/>
        <end position="214"/>
    </location>
</feature>
<dbReference type="GO" id="GO:0034702">
    <property type="term" value="C:monoatomic ion channel complex"/>
    <property type="evidence" value="ECO:0007669"/>
    <property type="project" value="UniProtKB-KW"/>
</dbReference>
<keyword evidence="10 15" id="KW-0472">Membrane</keyword>
<evidence type="ECO:0000256" key="8">
    <source>
        <dbReference type="ARBA" id="ARBA00023054"/>
    </source>
</evidence>
<keyword evidence="3" id="KW-0813">Transport</keyword>
<dbReference type="Proteomes" id="UP000308267">
    <property type="component" value="Unassembled WGS sequence"/>
</dbReference>